<comment type="caution">
    <text evidence="2">The sequence shown here is derived from an EMBL/GenBank/DDBJ whole genome shotgun (WGS) entry which is preliminary data.</text>
</comment>
<reference evidence="2" key="1">
    <citation type="submission" date="2021-06" db="EMBL/GenBank/DDBJ databases">
        <title>Comparative genomics, transcriptomics and evolutionary studies reveal genomic signatures of adaptation to plant cell wall in hemibiotrophic fungi.</title>
        <authorList>
            <consortium name="DOE Joint Genome Institute"/>
            <person name="Baroncelli R."/>
            <person name="Diaz J.F."/>
            <person name="Benocci T."/>
            <person name="Peng M."/>
            <person name="Battaglia E."/>
            <person name="Haridas S."/>
            <person name="Andreopoulos W."/>
            <person name="Labutti K."/>
            <person name="Pangilinan J."/>
            <person name="Floch G.L."/>
            <person name="Makela M.R."/>
            <person name="Henrissat B."/>
            <person name="Grigoriev I.V."/>
            <person name="Crouch J.A."/>
            <person name="De Vries R.P."/>
            <person name="Sukno S.A."/>
            <person name="Thon M.R."/>
        </authorList>
    </citation>
    <scope>NUCLEOTIDE SEQUENCE</scope>
    <source>
        <strain evidence="2">CBS 125086</strain>
    </source>
</reference>
<dbReference type="Proteomes" id="UP001230504">
    <property type="component" value="Unassembled WGS sequence"/>
</dbReference>
<name>A0AAD8PP40_9PEZI</name>
<accession>A0AAD8PP40</accession>
<evidence type="ECO:0000313" key="2">
    <source>
        <dbReference type="EMBL" id="KAK1573069.1"/>
    </source>
</evidence>
<protein>
    <submittedName>
        <fullName evidence="2">Uncharacterized protein</fullName>
    </submittedName>
</protein>
<feature type="region of interest" description="Disordered" evidence="1">
    <location>
        <begin position="1"/>
        <end position="27"/>
    </location>
</feature>
<evidence type="ECO:0000313" key="3">
    <source>
        <dbReference type="Proteomes" id="UP001230504"/>
    </source>
</evidence>
<keyword evidence="3" id="KW-1185">Reference proteome</keyword>
<dbReference type="GeneID" id="85443279"/>
<organism evidence="2 3">
    <name type="scientific">Colletotrichum navitas</name>
    <dbReference type="NCBI Taxonomy" id="681940"/>
    <lineage>
        <taxon>Eukaryota</taxon>
        <taxon>Fungi</taxon>
        <taxon>Dikarya</taxon>
        <taxon>Ascomycota</taxon>
        <taxon>Pezizomycotina</taxon>
        <taxon>Sordariomycetes</taxon>
        <taxon>Hypocreomycetidae</taxon>
        <taxon>Glomerellales</taxon>
        <taxon>Glomerellaceae</taxon>
        <taxon>Colletotrichum</taxon>
        <taxon>Colletotrichum graminicola species complex</taxon>
    </lineage>
</organism>
<sequence>MQPHSSRPRVPAYTRRRLRPPTVPKSPFTFLVAKNTRDTSLSNNTQQTMNDLREGCRIKTSLK</sequence>
<dbReference type="EMBL" id="JAHLJV010000099">
    <property type="protein sequence ID" value="KAK1573069.1"/>
    <property type="molecule type" value="Genomic_DNA"/>
</dbReference>
<dbReference type="RefSeq" id="XP_060408760.1">
    <property type="nucleotide sequence ID" value="XM_060559039.1"/>
</dbReference>
<gene>
    <name evidence="2" type="ORF">LY79DRAFT_569231</name>
</gene>
<evidence type="ECO:0000256" key="1">
    <source>
        <dbReference type="SAM" id="MobiDB-lite"/>
    </source>
</evidence>
<proteinExistence type="predicted"/>
<dbReference type="AlphaFoldDB" id="A0AAD8PP40"/>